<evidence type="ECO:0000259" key="4">
    <source>
        <dbReference type="PROSITE" id="PS50977"/>
    </source>
</evidence>
<dbReference type="Gene3D" id="1.10.357.10">
    <property type="entry name" value="Tetracycline Repressor, domain 2"/>
    <property type="match status" value="1"/>
</dbReference>
<dbReference type="Pfam" id="PF17925">
    <property type="entry name" value="TetR_C_20"/>
    <property type="match status" value="1"/>
</dbReference>
<accession>A0A0V9UG15</accession>
<dbReference type="GO" id="GO:0003700">
    <property type="term" value="F:DNA-binding transcription factor activity"/>
    <property type="evidence" value="ECO:0007669"/>
    <property type="project" value="TreeGrafter"/>
</dbReference>
<dbReference type="InterPro" id="IPR009057">
    <property type="entry name" value="Homeodomain-like_sf"/>
</dbReference>
<sequence>MPRIGKARDGAEPTSAEQRRRQVRILDAATRLGSEHELARVQMTEVAKSAGVAIGTLYRYFPSKTHLFVAVLLHRLELGADRLPARKPDMSARDAITEVLIEMTRRFVDRPLLASAMLLSNSTAPATVVPDSEEVRRTFHRILFEKAGLDDPTEQDRNAVRLLSMMWSGLLVAYLNGAATLEETEADVRSSCELLLVHLTE</sequence>
<gene>
    <name evidence="5" type="ORF">Z045_21160</name>
</gene>
<feature type="compositionally biased region" description="Basic and acidic residues" evidence="3">
    <location>
        <begin position="1"/>
        <end position="11"/>
    </location>
</feature>
<name>A0A0V9UG15_9NOCA</name>
<feature type="domain" description="HTH tetR-type" evidence="4">
    <location>
        <begin position="19"/>
        <end position="79"/>
    </location>
</feature>
<dbReference type="AlphaFoldDB" id="A0A0V9UG15"/>
<keyword evidence="1 2" id="KW-0238">DNA-binding</keyword>
<dbReference type="SUPFAM" id="SSF46689">
    <property type="entry name" value="Homeodomain-like"/>
    <property type="match status" value="1"/>
</dbReference>
<feature type="DNA-binding region" description="H-T-H motif" evidence="2">
    <location>
        <begin position="42"/>
        <end position="61"/>
    </location>
</feature>
<dbReference type="RefSeq" id="WP_060653792.1">
    <property type="nucleotide sequence ID" value="NZ_AZXY01000012.1"/>
</dbReference>
<protein>
    <submittedName>
        <fullName evidence="5">TetR family transcriptional regulator</fullName>
    </submittedName>
</protein>
<dbReference type="PANTHER" id="PTHR30055:SF242">
    <property type="entry name" value="HTH-TYPE TRANSCRIPTIONAL REPRESSOR KSTR"/>
    <property type="match status" value="1"/>
</dbReference>
<evidence type="ECO:0000256" key="2">
    <source>
        <dbReference type="PROSITE-ProRule" id="PRU00335"/>
    </source>
</evidence>
<reference evidence="6" key="1">
    <citation type="submission" date="2015-01" db="EMBL/GenBank/DDBJ databases">
        <title>Draft genome sequence of Rhodococcus pyridinivorans strain KG-16, a hydrocarbon-degrading bacterium.</title>
        <authorList>
            <person name="Aggarwal R.K."/>
            <person name="Dawar C."/>
        </authorList>
    </citation>
    <scope>NUCLEOTIDE SEQUENCE [LARGE SCALE GENOMIC DNA]</scope>
    <source>
        <strain evidence="6">KG-16</strain>
    </source>
</reference>
<dbReference type="GO" id="GO:0000976">
    <property type="term" value="F:transcription cis-regulatory region binding"/>
    <property type="evidence" value="ECO:0007669"/>
    <property type="project" value="TreeGrafter"/>
</dbReference>
<feature type="region of interest" description="Disordered" evidence="3">
    <location>
        <begin position="1"/>
        <end position="20"/>
    </location>
</feature>
<organism evidence="5 6">
    <name type="scientific">Rhodococcus pyridinivorans KG-16</name>
    <dbReference type="NCBI Taxonomy" id="1441730"/>
    <lineage>
        <taxon>Bacteria</taxon>
        <taxon>Bacillati</taxon>
        <taxon>Actinomycetota</taxon>
        <taxon>Actinomycetes</taxon>
        <taxon>Mycobacteriales</taxon>
        <taxon>Nocardiaceae</taxon>
        <taxon>Rhodococcus</taxon>
    </lineage>
</organism>
<dbReference type="Pfam" id="PF00440">
    <property type="entry name" value="TetR_N"/>
    <property type="match status" value="1"/>
</dbReference>
<evidence type="ECO:0000313" key="6">
    <source>
        <dbReference type="Proteomes" id="UP000053060"/>
    </source>
</evidence>
<dbReference type="InterPro" id="IPR041642">
    <property type="entry name" value="KstR_C"/>
</dbReference>
<dbReference type="PRINTS" id="PR00455">
    <property type="entry name" value="HTHTETR"/>
</dbReference>
<dbReference type="PROSITE" id="PS50977">
    <property type="entry name" value="HTH_TETR_2"/>
    <property type="match status" value="1"/>
</dbReference>
<dbReference type="Proteomes" id="UP000053060">
    <property type="component" value="Unassembled WGS sequence"/>
</dbReference>
<dbReference type="InterPro" id="IPR050109">
    <property type="entry name" value="HTH-type_TetR-like_transc_reg"/>
</dbReference>
<evidence type="ECO:0000256" key="1">
    <source>
        <dbReference type="ARBA" id="ARBA00023125"/>
    </source>
</evidence>
<dbReference type="EMBL" id="AZXY01000012">
    <property type="protein sequence ID" value="KSZ56965.1"/>
    <property type="molecule type" value="Genomic_DNA"/>
</dbReference>
<dbReference type="InterPro" id="IPR001647">
    <property type="entry name" value="HTH_TetR"/>
</dbReference>
<proteinExistence type="predicted"/>
<reference evidence="5 6" key="2">
    <citation type="journal article" date="2016" name="Genome Announc.">
        <title>Draft Genome Sequence of a Versatile Hydrocarbon-Degrading Bacterium, Rhodococcus pyridinivorans Strain KG-16, Collected from Oil Fields in India.</title>
        <authorList>
            <person name="Aggarwal R.K."/>
            <person name="Dawar C."/>
            <person name="Phanindranath R."/>
            <person name="Mutnuri L."/>
            <person name="Dayal A.M."/>
        </authorList>
    </citation>
    <scope>NUCLEOTIDE SEQUENCE [LARGE SCALE GENOMIC DNA]</scope>
    <source>
        <strain evidence="5 6">KG-16</strain>
    </source>
</reference>
<dbReference type="PATRIC" id="fig|1441730.3.peg.4431"/>
<evidence type="ECO:0000256" key="3">
    <source>
        <dbReference type="SAM" id="MobiDB-lite"/>
    </source>
</evidence>
<dbReference type="PANTHER" id="PTHR30055">
    <property type="entry name" value="HTH-TYPE TRANSCRIPTIONAL REGULATOR RUTR"/>
    <property type="match status" value="1"/>
</dbReference>
<evidence type="ECO:0000313" key="5">
    <source>
        <dbReference type="EMBL" id="KSZ56965.1"/>
    </source>
</evidence>
<comment type="caution">
    <text evidence="5">The sequence shown here is derived from an EMBL/GenBank/DDBJ whole genome shotgun (WGS) entry which is preliminary data.</text>
</comment>